<dbReference type="InterPro" id="IPR008928">
    <property type="entry name" value="6-hairpin_glycosidase_sf"/>
</dbReference>
<dbReference type="Pfam" id="PF05592">
    <property type="entry name" value="Bac_rhamnosid"/>
    <property type="match status" value="1"/>
</dbReference>
<evidence type="ECO:0000256" key="2">
    <source>
        <dbReference type="ARBA" id="ARBA00012652"/>
    </source>
</evidence>
<dbReference type="PANTHER" id="PTHR33307">
    <property type="entry name" value="ALPHA-RHAMNOSIDASE (EUROFUNG)"/>
    <property type="match status" value="1"/>
</dbReference>
<feature type="domain" description="Alpha-L-rhamnosidase six-hairpin glycosidase" evidence="6">
    <location>
        <begin position="440"/>
        <end position="792"/>
    </location>
</feature>
<evidence type="ECO:0000256" key="1">
    <source>
        <dbReference type="ARBA" id="ARBA00001445"/>
    </source>
</evidence>
<sequence>MMAMSAAASESTDPTVHVVGLRTADDSGLVATAAARPLLSWRLSSDRSSARQRCYEVQTASDDVFRSGVAGSGVVHSERRQDVVMPGPALRSREVRWWRVRVCTDLGWTAWSDPARVEAALLERSDWLARPIALASDAGRRDPGPAPVFRREFHLPMHVRTARLYVTALGVHDTRVNGLAVSGDLLEPGWTSYGHRLLYATYDVTSLLKAGANVISATVGDGWYRGTLTWLSPPKRNVYGEAAALLAQLDVTLADGQRLVVATDGTWRAATGEVLSAGLYEGSIIDLRRSPEGWRRAGFDDSAWSPAVALDLPPGLEQRAMPAVRAVETRRPAVTPAQRGGLRVDAGQNVTGYLRITAEGGEGRAVTVRHAEVLDSAGDLHTAPLRGATSTDRYVLADTGPVRLTPQFTFHGFRYADITADPGVTISDVEVVVVASDLTRTGHFACSNDAVNRLYENTVWSQRGNFLSLPTDCPQRDERLGWTGDIQVFAPTACHTFDSRSFLRNWLRDLAADQREDGCVPHVVPNVLHLLGDEDWEYGSAGWGDAAVTVPWALYEAYGDLDVLEGQYDSMRGWVDWCAGRLDADGIWSGDFHFGDWLDPGAPPDRPHEATTPTEFVATACLAHSARLVARVARLIGRTEDADLCGVLGDRAAQAAWAAYGTLAVTTQTGCAIALQMGIAPAAERERIGRYLADLVRKAEGRIATGFLGTPLVLPALTATGHHDEAYRLLLNDRCPGWLHPVRQGATTVWERWDAVGEDGAIHAGDMDGGGSMVSFNHYAYGAVAAWLYRTVAGLAPDPDAPGYRRIVFAPVPGGQLTWARAESSTPYGTAAIRWETDASSFTADVEIPVGASGVFVLPPGTWSAVRADGVPVAADDLRLSDAHGRRALMLGAGPHRVTLTSWRGTS</sequence>
<dbReference type="InterPro" id="IPR035396">
    <property type="entry name" value="Bac_rhamnosid6H"/>
</dbReference>
<dbReference type="PANTHER" id="PTHR33307:SF6">
    <property type="entry name" value="ALPHA-RHAMNOSIDASE (EUROFUNG)-RELATED"/>
    <property type="match status" value="1"/>
</dbReference>
<organism evidence="8 9">
    <name type="scientific">Streptomyces jeddahensis</name>
    <dbReference type="NCBI Taxonomy" id="1716141"/>
    <lineage>
        <taxon>Bacteria</taxon>
        <taxon>Bacillati</taxon>
        <taxon>Actinomycetota</taxon>
        <taxon>Actinomycetes</taxon>
        <taxon>Kitasatosporales</taxon>
        <taxon>Streptomycetaceae</taxon>
        <taxon>Streptomyces</taxon>
    </lineage>
</organism>
<dbReference type="InterPro" id="IPR008902">
    <property type="entry name" value="Rhamnosid_concanavalin"/>
</dbReference>
<dbReference type="Pfam" id="PF25788">
    <property type="entry name" value="Ig_Rha78A_N"/>
    <property type="match status" value="1"/>
</dbReference>
<comment type="caution">
    <text evidence="8">The sequence shown here is derived from an EMBL/GenBank/DDBJ whole genome shotgun (WGS) entry which is preliminary data.</text>
</comment>
<dbReference type="Gene3D" id="1.50.10.10">
    <property type="match status" value="1"/>
</dbReference>
<dbReference type="STRING" id="1716141.STSP_04860"/>
<dbReference type="Pfam" id="PF17390">
    <property type="entry name" value="Bac_rhamnosid_C"/>
    <property type="match status" value="1"/>
</dbReference>
<dbReference type="Gene3D" id="2.60.120.260">
    <property type="entry name" value="Galactose-binding domain-like"/>
    <property type="match status" value="2"/>
</dbReference>
<dbReference type="AlphaFoldDB" id="A0A177I151"/>
<dbReference type="PIRSF" id="PIRSF010631">
    <property type="entry name" value="A-rhamnsds"/>
    <property type="match status" value="1"/>
</dbReference>
<dbReference type="Proteomes" id="UP000077381">
    <property type="component" value="Unassembled WGS sequence"/>
</dbReference>
<evidence type="ECO:0000256" key="3">
    <source>
        <dbReference type="ARBA" id="ARBA00022801"/>
    </source>
</evidence>
<name>A0A177I151_9ACTN</name>
<proteinExistence type="predicted"/>
<protein>
    <recommendedName>
        <fullName evidence="2">alpha-L-rhamnosidase</fullName>
        <ecNumber evidence="2">3.2.1.40</ecNumber>
    </recommendedName>
</protein>
<dbReference type="Pfam" id="PF17389">
    <property type="entry name" value="Bac_rhamnosid6H"/>
    <property type="match status" value="1"/>
</dbReference>
<keyword evidence="3" id="KW-0378">Hydrolase</keyword>
<evidence type="ECO:0000259" key="4">
    <source>
        <dbReference type="Pfam" id="PF05592"/>
    </source>
</evidence>
<evidence type="ECO:0000313" key="8">
    <source>
        <dbReference type="EMBL" id="OAH16118.1"/>
    </source>
</evidence>
<feature type="domain" description="Alpha-L-rhamnosidase C-terminal" evidence="7">
    <location>
        <begin position="799"/>
        <end position="862"/>
    </location>
</feature>
<reference evidence="8 9" key="1">
    <citation type="submission" date="2015-12" db="EMBL/GenBank/DDBJ databases">
        <title>Genome sequence of Streptomyces sp. G25.</title>
        <authorList>
            <person name="Poehlein A."/>
            <person name="Roettig A."/>
            <person name="Hiessl S."/>
            <person name="Hauschild P."/>
            <person name="Schauer J."/>
            <person name="Madkour M.H."/>
            <person name="Al-Ansari A.M."/>
            <person name="Almakishah N.H."/>
            <person name="Steinbuechel A."/>
            <person name="Daniel R."/>
        </authorList>
    </citation>
    <scope>NUCLEOTIDE SEQUENCE [LARGE SCALE GENOMIC DNA]</scope>
    <source>
        <strain evidence="9">G25(2015)</strain>
    </source>
</reference>
<evidence type="ECO:0000259" key="6">
    <source>
        <dbReference type="Pfam" id="PF17389"/>
    </source>
</evidence>
<comment type="catalytic activity">
    <reaction evidence="1">
        <text>Hydrolysis of terminal non-reducing alpha-L-rhamnose residues in alpha-L-rhamnosides.</text>
        <dbReference type="EC" id="3.2.1.40"/>
    </reaction>
</comment>
<dbReference type="InterPro" id="IPR012341">
    <property type="entry name" value="6hp_glycosidase-like_sf"/>
</dbReference>
<gene>
    <name evidence="8" type="ORF">STSP_04860</name>
</gene>
<dbReference type="EMBL" id="LOHS01000026">
    <property type="protein sequence ID" value="OAH16118.1"/>
    <property type="molecule type" value="Genomic_DNA"/>
</dbReference>
<evidence type="ECO:0000313" key="9">
    <source>
        <dbReference type="Proteomes" id="UP000077381"/>
    </source>
</evidence>
<feature type="domain" description="Bacterial alpha-L-rhamnosidase N-terminal" evidence="5">
    <location>
        <begin position="158"/>
        <end position="328"/>
    </location>
</feature>
<keyword evidence="9" id="KW-1185">Reference proteome</keyword>
<dbReference type="GO" id="GO:0030596">
    <property type="term" value="F:alpha-L-rhamnosidase activity"/>
    <property type="evidence" value="ECO:0007669"/>
    <property type="project" value="UniProtKB-EC"/>
</dbReference>
<dbReference type="SUPFAM" id="SSF48208">
    <property type="entry name" value="Six-hairpin glycosidases"/>
    <property type="match status" value="1"/>
</dbReference>
<dbReference type="Pfam" id="PF08531">
    <property type="entry name" value="Bac_rhamnosid_N"/>
    <property type="match status" value="1"/>
</dbReference>
<evidence type="ECO:0000259" key="7">
    <source>
        <dbReference type="Pfam" id="PF17390"/>
    </source>
</evidence>
<dbReference type="PATRIC" id="fig|1716141.3.peg.513"/>
<evidence type="ECO:0000259" key="5">
    <source>
        <dbReference type="Pfam" id="PF08531"/>
    </source>
</evidence>
<accession>A0A177I151</accession>
<dbReference type="EC" id="3.2.1.40" evidence="2"/>
<dbReference type="Gene3D" id="2.60.420.10">
    <property type="entry name" value="Maltose phosphorylase, domain 3"/>
    <property type="match status" value="1"/>
</dbReference>
<dbReference type="InterPro" id="IPR013737">
    <property type="entry name" value="Bac_rhamnosid_N"/>
</dbReference>
<feature type="domain" description="Alpha-L-rhamnosidase concanavalin-like" evidence="4">
    <location>
        <begin position="344"/>
        <end position="433"/>
    </location>
</feature>
<dbReference type="GO" id="GO:0005975">
    <property type="term" value="P:carbohydrate metabolic process"/>
    <property type="evidence" value="ECO:0007669"/>
    <property type="project" value="InterPro"/>
</dbReference>
<dbReference type="InterPro" id="IPR035398">
    <property type="entry name" value="Bac_rhamnosid_C"/>
</dbReference>
<dbReference type="Gene3D" id="2.60.40.10">
    <property type="entry name" value="Immunoglobulins"/>
    <property type="match status" value="1"/>
</dbReference>
<dbReference type="InterPro" id="IPR013783">
    <property type="entry name" value="Ig-like_fold"/>
</dbReference>
<dbReference type="InterPro" id="IPR016007">
    <property type="entry name" value="Alpha_rhamnosid"/>
</dbReference>